<dbReference type="RefSeq" id="WP_100258581.1">
    <property type="nucleotide sequence ID" value="NZ_CP011797.1"/>
</dbReference>
<gene>
    <name evidence="1" type="ORF">REIFOR_03281</name>
</gene>
<dbReference type="PANTHER" id="PTHR34801:SF6">
    <property type="entry name" value="SLL1620 PROTEIN"/>
    <property type="match status" value="1"/>
</dbReference>
<dbReference type="PANTHER" id="PTHR34801">
    <property type="entry name" value="EXPRESSED PROTEIN"/>
    <property type="match status" value="1"/>
</dbReference>
<dbReference type="AlphaFoldDB" id="A0A2K8KUI2"/>
<accession>A0A2K8KUI2</accession>
<reference evidence="1 2" key="1">
    <citation type="journal article" date="2017" name="Environ. Microbiol.">
        <title>Genomic and physiological analyses of 'Reinekea forsetii' reveal a versatile opportunistic lifestyle during spring algae blooms.</title>
        <authorList>
            <person name="Avci B."/>
            <person name="Hahnke R.L."/>
            <person name="Chafee M."/>
            <person name="Fischer T."/>
            <person name="Gruber-Vodicka H."/>
            <person name="Tegetmeyer H.E."/>
            <person name="Harder J."/>
            <person name="Fuchs B.M."/>
            <person name="Amann R.I."/>
            <person name="Teeling H."/>
        </authorList>
    </citation>
    <scope>NUCLEOTIDE SEQUENCE [LARGE SCALE GENOMIC DNA]</scope>
    <source>
        <strain evidence="1 2">Hel1_31_D35</strain>
    </source>
</reference>
<protein>
    <recommendedName>
        <fullName evidence="3">DUF1499 domain-containing protein</fullName>
    </recommendedName>
</protein>
<dbReference type="PROSITE" id="PS51257">
    <property type="entry name" value="PROKAR_LIPOPROTEIN"/>
    <property type="match status" value="1"/>
</dbReference>
<sequence>MRYLLLALSVMLVGCVSTRSIPQTGIDFQLDRCPPFLNCVSSESIIPLYQVAPVKLVAPLRRESWQAIQQTVLAQPGASLTQARFGYLRVTWHSALFRFPDFVELLVTDDSNSLAVRSQSLFGLFDFGVNRARIERLREELIARGLAVR</sequence>
<name>A0A2K8KUI2_9GAMM</name>
<dbReference type="OrthoDB" id="9793534at2"/>
<evidence type="ECO:0000313" key="1">
    <source>
        <dbReference type="EMBL" id="ATX78387.1"/>
    </source>
</evidence>
<proteinExistence type="predicted"/>
<dbReference type="Pfam" id="PF07386">
    <property type="entry name" value="DUF1499"/>
    <property type="match status" value="1"/>
</dbReference>
<organism evidence="1 2">
    <name type="scientific">Reinekea forsetii</name>
    <dbReference type="NCBI Taxonomy" id="1336806"/>
    <lineage>
        <taxon>Bacteria</taxon>
        <taxon>Pseudomonadati</taxon>
        <taxon>Pseudomonadota</taxon>
        <taxon>Gammaproteobacteria</taxon>
        <taxon>Oceanospirillales</taxon>
        <taxon>Saccharospirillaceae</taxon>
        <taxon>Reinekea</taxon>
    </lineage>
</organism>
<keyword evidence="2" id="KW-1185">Reference proteome</keyword>
<evidence type="ECO:0008006" key="3">
    <source>
        <dbReference type="Google" id="ProtNLM"/>
    </source>
</evidence>
<dbReference type="KEGG" id="rfo:REIFOR_03281"/>
<dbReference type="EMBL" id="CP011797">
    <property type="protein sequence ID" value="ATX78387.1"/>
    <property type="molecule type" value="Genomic_DNA"/>
</dbReference>
<dbReference type="InterPro" id="IPR010865">
    <property type="entry name" value="DUF1499"/>
</dbReference>
<dbReference type="Proteomes" id="UP000229757">
    <property type="component" value="Chromosome"/>
</dbReference>
<evidence type="ECO:0000313" key="2">
    <source>
        <dbReference type="Proteomes" id="UP000229757"/>
    </source>
</evidence>